<dbReference type="AlphaFoldDB" id="A0A7M1T1H5"/>
<organism evidence="2 3">
    <name type="scientific">Cruoricaptor ignavus</name>
    <dbReference type="NCBI Taxonomy" id="1118202"/>
    <lineage>
        <taxon>Bacteria</taxon>
        <taxon>Pseudomonadati</taxon>
        <taxon>Bacteroidota</taxon>
        <taxon>Flavobacteriia</taxon>
        <taxon>Flavobacteriales</taxon>
        <taxon>Weeksellaceae</taxon>
        <taxon>Cruoricaptor</taxon>
    </lineage>
</organism>
<feature type="chain" id="PRO_5033065736" description="Lipoprotein" evidence="1">
    <location>
        <begin position="20"/>
        <end position="161"/>
    </location>
</feature>
<dbReference type="KEGG" id="civ:IMZ16_09330"/>
<dbReference type="RefSeq" id="WP_193439810.1">
    <property type="nucleotide sequence ID" value="NZ_CP063145.1"/>
</dbReference>
<feature type="signal peptide" evidence="1">
    <location>
        <begin position="1"/>
        <end position="19"/>
    </location>
</feature>
<sequence>MKMPLATLAASMMMLCCTANPRENPSEKKAAVQNSQYEESKAKTITLKLGENQFVQEAEMNVTFLRIVQDSRCPENVNCVHAGNATIELELMATYSRPIKVQLSTSDDKAKEQFSSASFNGNLITLINLKPAKNADGKINGLYSATLKIEKGETKQPVMVR</sequence>
<accession>A0A7M1T1H5</accession>
<evidence type="ECO:0000313" key="2">
    <source>
        <dbReference type="EMBL" id="QOR73700.1"/>
    </source>
</evidence>
<dbReference type="Proteomes" id="UP000593605">
    <property type="component" value="Chromosome"/>
</dbReference>
<proteinExistence type="predicted"/>
<evidence type="ECO:0008006" key="4">
    <source>
        <dbReference type="Google" id="ProtNLM"/>
    </source>
</evidence>
<gene>
    <name evidence="2" type="ORF">IMZ16_09330</name>
</gene>
<protein>
    <recommendedName>
        <fullName evidence="4">Lipoprotein</fullName>
    </recommendedName>
</protein>
<keyword evidence="1" id="KW-0732">Signal</keyword>
<evidence type="ECO:0000313" key="3">
    <source>
        <dbReference type="Proteomes" id="UP000593605"/>
    </source>
</evidence>
<evidence type="ECO:0000256" key="1">
    <source>
        <dbReference type="SAM" id="SignalP"/>
    </source>
</evidence>
<dbReference type="EMBL" id="CP063145">
    <property type="protein sequence ID" value="QOR73700.1"/>
    <property type="molecule type" value="Genomic_DNA"/>
</dbReference>
<reference evidence="2 3" key="1">
    <citation type="submission" date="2020-10" db="EMBL/GenBank/DDBJ databases">
        <title>Complete genome of Cruoricapor ignavus strain M1214 isolated from the blood culture of a febrile patient.</title>
        <authorList>
            <person name="Guglielmino C.J.D."/>
        </authorList>
    </citation>
    <scope>NUCLEOTIDE SEQUENCE [LARGE SCALE GENOMIC DNA]</scope>
    <source>
        <strain evidence="2 3">M1214</strain>
    </source>
</reference>
<name>A0A7M1T1H5_9FLAO</name>